<feature type="domain" description="PKD" evidence="7">
    <location>
        <begin position="189"/>
        <end position="254"/>
    </location>
</feature>
<feature type="domain" description="PKD" evidence="7">
    <location>
        <begin position="802"/>
        <end position="854"/>
    </location>
</feature>
<evidence type="ECO:0000256" key="1">
    <source>
        <dbReference type="ARBA" id="ARBA00004141"/>
    </source>
</evidence>
<comment type="caution">
    <text evidence="8">The sequence shown here is derived from an EMBL/GenBank/DDBJ whole genome shotgun (WGS) entry which is preliminary data.</text>
</comment>
<evidence type="ECO:0000313" key="9">
    <source>
        <dbReference type="Proteomes" id="UP000249547"/>
    </source>
</evidence>
<dbReference type="InterPro" id="IPR022409">
    <property type="entry name" value="PKD/Chitinase_dom"/>
</dbReference>
<evidence type="ECO:0000313" key="8">
    <source>
        <dbReference type="EMBL" id="RAI99897.1"/>
    </source>
</evidence>
<protein>
    <submittedName>
        <fullName evidence="8">Gliding motility-associated-like protein</fullName>
    </submittedName>
</protein>
<feature type="domain" description="PKD" evidence="7">
    <location>
        <begin position="709"/>
        <end position="771"/>
    </location>
</feature>
<feature type="domain" description="PKD" evidence="7">
    <location>
        <begin position="1033"/>
        <end position="1086"/>
    </location>
</feature>
<dbReference type="InterPro" id="IPR000601">
    <property type="entry name" value="PKD_dom"/>
</dbReference>
<feature type="domain" description="PKD" evidence="7">
    <location>
        <begin position="275"/>
        <end position="334"/>
    </location>
</feature>
<dbReference type="PANTHER" id="PTHR46730">
    <property type="entry name" value="POLYCYSTIN-1"/>
    <property type="match status" value="1"/>
</dbReference>
<reference evidence="8 9" key="1">
    <citation type="submission" date="2018-06" db="EMBL/GenBank/DDBJ databases">
        <title>Genomic Encyclopedia of Archaeal and Bacterial Type Strains, Phase II (KMG-II): from individual species to whole genera.</title>
        <authorList>
            <person name="Goeker M."/>
        </authorList>
    </citation>
    <scope>NUCLEOTIDE SEQUENCE [LARGE SCALE GENOMIC DNA]</scope>
    <source>
        <strain evidence="8 9">DSM 23857</strain>
    </source>
</reference>
<dbReference type="SMART" id="SM00089">
    <property type="entry name" value="PKD"/>
    <property type="match status" value="15"/>
</dbReference>
<feature type="domain" description="PKD" evidence="7">
    <location>
        <begin position="463"/>
        <end position="516"/>
    </location>
</feature>
<gene>
    <name evidence="8" type="ORF">LX64_04451</name>
</gene>
<evidence type="ECO:0000256" key="4">
    <source>
        <dbReference type="ARBA" id="ARBA00022989"/>
    </source>
</evidence>
<dbReference type="SUPFAM" id="SSF49299">
    <property type="entry name" value="PKD domain"/>
    <property type="match status" value="15"/>
</dbReference>
<proteinExistence type="predicted"/>
<feature type="domain" description="PKD" evidence="7">
    <location>
        <begin position="352"/>
        <end position="434"/>
    </location>
</feature>
<feature type="domain" description="PKD" evidence="7">
    <location>
        <begin position="520"/>
        <end position="584"/>
    </location>
</feature>
<dbReference type="Pfam" id="PF13585">
    <property type="entry name" value="CHU_C"/>
    <property type="match status" value="1"/>
</dbReference>
<name>A0A327Q7W5_9BACT</name>
<evidence type="ECO:0000256" key="5">
    <source>
        <dbReference type="ARBA" id="ARBA00023136"/>
    </source>
</evidence>
<dbReference type="CDD" id="cd00146">
    <property type="entry name" value="PKD"/>
    <property type="match status" value="11"/>
</dbReference>
<keyword evidence="6" id="KW-0732">Signal</keyword>
<dbReference type="GO" id="GO:0005886">
    <property type="term" value="C:plasma membrane"/>
    <property type="evidence" value="ECO:0007669"/>
    <property type="project" value="TreeGrafter"/>
</dbReference>
<feature type="domain" description="PKD" evidence="7">
    <location>
        <begin position="874"/>
        <end position="937"/>
    </location>
</feature>
<keyword evidence="5" id="KW-0472">Membrane</keyword>
<feature type="signal peptide" evidence="6">
    <location>
        <begin position="1"/>
        <end position="22"/>
    </location>
</feature>
<dbReference type="InterPro" id="IPR013783">
    <property type="entry name" value="Ig-like_fold"/>
</dbReference>
<keyword evidence="3" id="KW-0677">Repeat</keyword>
<evidence type="ECO:0000256" key="6">
    <source>
        <dbReference type="SAM" id="SignalP"/>
    </source>
</evidence>
<organism evidence="8 9">
    <name type="scientific">Chitinophaga skermanii</name>
    <dbReference type="NCBI Taxonomy" id="331697"/>
    <lineage>
        <taxon>Bacteria</taxon>
        <taxon>Pseudomonadati</taxon>
        <taxon>Bacteroidota</taxon>
        <taxon>Chitinophagia</taxon>
        <taxon>Chitinophagales</taxon>
        <taxon>Chitinophagaceae</taxon>
        <taxon>Chitinophaga</taxon>
    </lineage>
</organism>
<keyword evidence="2" id="KW-0812">Transmembrane</keyword>
<dbReference type="InterPro" id="IPR035986">
    <property type="entry name" value="PKD_dom_sf"/>
</dbReference>
<dbReference type="PROSITE" id="PS50093">
    <property type="entry name" value="PKD"/>
    <property type="match status" value="14"/>
</dbReference>
<feature type="domain" description="PKD" evidence="7">
    <location>
        <begin position="139"/>
        <end position="173"/>
    </location>
</feature>
<feature type="domain" description="PKD" evidence="7">
    <location>
        <begin position="1125"/>
        <end position="1191"/>
    </location>
</feature>
<dbReference type="InterPro" id="IPR026341">
    <property type="entry name" value="T9SS_type_B"/>
</dbReference>
<sequence length="1606" mass="174537">MKRLCHVLLCAILCLCAPATFAQTVDFTADKFEGCEPLAVRFTNLSSPGAISYDWNFQLGANATDRDVDKVFGVANSYNVTLTVTYPGNITRSVTKAIRVHANPIPLFTVSGIIGCSPYQVNFRDQSQPGSGTITRTIWDYGDGVTETAVNPSHIYNTPGSYPVSNIVTNSFGCSKGYTLPTPIVVNETPRINFTASNNTSCTAPLTVNFTNSGPPGATYTWDFGDPASGANNTSTAYNATHAYNQPGRYTVVLRGTLGNCTAVETKYHYVVIQQPVANFDVPATICAGQAFTLTNTTSPNPTVANWTFSDGTVSTAINPTKTFANPGTYRITLQSGTPGCLNTTFKDITVNPSPVAAFSATPRVGCSIPFTTNFTNQSTGATSWNWNFGDGGTSTLASPSHTYTNYGEYDVTLQVRNAAGCVNTVTLNDYIRVIQPVVNFTPFPREGCLPFTTTFTPNMTVGGPIATYLWDFGDGTTSTAANPSHTYTTEGVFTITLTVTTADGCTVTTTNTIRAGRIPVVAFDADPKFTCQRFPVQFTNQSVPRGTEWTWLLPQDNATLTEENPRHVFNELGYHDVTLIVNNYGCIRQLTKTQFIQILPPIANFDLTQDCANKFLVQFNDLSNFGPNPPIRNWHWDFGDGTTSTQQSPAHTYATTGTYTITLVVDNGACTSEHTMDVTIINETPVIQPNISTICANNDISFTISNIDPANIRNYSWDFGDGTTSTSGTNPVVKRYTRAGTYYVVLTVTDNNGCVVQSNTVTLTITGALADFTFSGRNCNGDDILFSDASATTHSNGLIRWVWDFNDGSPLVVQTTPAVNFPHAFAQDGTYNVSLTVQDASGCNVTVTKPVRVITVRAAFDSPNLIACKQAPVQFNNQSAGQNLIYQWSFGDTNTSVQQSPIHNYAQAGTYDVTLIAINNLGCSDTLTRAAYIRVPDPVAHFSTPTDLSICPPIEVIFNNESTDVNRVEWDFGDNSISSILNPRHIYTQGGTYNITLTVYSDGDCVSTYAQPITLRGPSGTKSVTPKEGCADLTVNFSATSSNAVSYIWDFDDGKVNITTTASIQHTYDKPGKYVPRVLLEDEQGCKVLAAGNDTIVVDKITPDFTMTMPSACDSALVTFNDASIAFSKDQLNEPLTYAWDFGNTQSNTDTSSRMNPQYLYTRAGTFTATLHVTSRFGCAASITKDLLVEPRPDAIIAPVTPICGGDTLRFSGRDARNLPGDTWFWNVDGVRTFTTQETPRIPYILAGNYNVQFIVTNQSGLCKDTAYLPFTVNPGVNLRVAPQNVAICRGQYVTMLALTNNANITWTDYNISSTNVSMPIAHPDIDTTYFVTASNAFGCTKTDSVKVRVSQPFTVRTSDVDICEGQQAQLHVTGAIRYEWTPAANLSSTTSANPIATPTSSAQYTVTGYGNDACFTSTAVANVNVHTKPLVELGTDHVIPAGSPFNIPASYSEDVVRWEWTPVQDLDCSTCGHPILTPRSNQQLTVKVTSRYGCENEDKVNVKIVCSASNVFLPNTFSPNNDGVNDIFYIRGRGVRTVKLFRIFNRWGQLVFERTNFNVEDPAAGWDGKFKGNLLNPDVFVYYAELTCDTGEPLTLKGNVTILR</sequence>
<feature type="chain" id="PRO_5016445905" evidence="6">
    <location>
        <begin position="23"/>
        <end position="1606"/>
    </location>
</feature>
<comment type="subcellular location">
    <subcellularLocation>
        <location evidence="1">Membrane</location>
        <topology evidence="1">Multi-pass membrane protein</topology>
    </subcellularLocation>
</comment>
<dbReference type="EMBL" id="QLLL01000009">
    <property type="protein sequence ID" value="RAI99897.1"/>
    <property type="molecule type" value="Genomic_DNA"/>
</dbReference>
<keyword evidence="9" id="KW-1185">Reference proteome</keyword>
<dbReference type="GO" id="GO:0005261">
    <property type="term" value="F:monoatomic cation channel activity"/>
    <property type="evidence" value="ECO:0007669"/>
    <property type="project" value="TreeGrafter"/>
</dbReference>
<feature type="domain" description="PKD" evidence="7">
    <location>
        <begin position="23"/>
        <end position="100"/>
    </location>
</feature>
<feature type="domain" description="PKD" evidence="7">
    <location>
        <begin position="601"/>
        <end position="681"/>
    </location>
</feature>
<dbReference type="Pfam" id="PF18911">
    <property type="entry name" value="PKD_4"/>
    <property type="match status" value="12"/>
</dbReference>
<evidence type="ECO:0000259" key="7">
    <source>
        <dbReference type="PROSITE" id="PS50093"/>
    </source>
</evidence>
<evidence type="ECO:0000256" key="3">
    <source>
        <dbReference type="ARBA" id="ARBA00022737"/>
    </source>
</evidence>
<feature type="domain" description="PKD" evidence="7">
    <location>
        <begin position="970"/>
        <end position="1000"/>
    </location>
</feature>
<dbReference type="OrthoDB" id="7794186at2"/>
<dbReference type="RefSeq" id="WP_158538707.1">
    <property type="nucleotide sequence ID" value="NZ_QLLL01000009.1"/>
</dbReference>
<keyword evidence="4" id="KW-1133">Transmembrane helix</keyword>
<evidence type="ECO:0000256" key="2">
    <source>
        <dbReference type="ARBA" id="ARBA00022692"/>
    </source>
</evidence>
<dbReference type="GO" id="GO:0006816">
    <property type="term" value="P:calcium ion transport"/>
    <property type="evidence" value="ECO:0007669"/>
    <property type="project" value="TreeGrafter"/>
</dbReference>
<accession>A0A327Q7W5</accession>
<dbReference type="Gene3D" id="2.60.40.10">
    <property type="entry name" value="Immunoglobulins"/>
    <property type="match status" value="15"/>
</dbReference>
<dbReference type="PANTHER" id="PTHR46730:SF4">
    <property type="entry name" value="POLYCYSTIC KIDNEY DISEASE PROTEIN 1-LIKE 1"/>
    <property type="match status" value="1"/>
</dbReference>
<dbReference type="Proteomes" id="UP000249547">
    <property type="component" value="Unassembled WGS sequence"/>
</dbReference>
<dbReference type="NCBIfam" id="TIGR04131">
    <property type="entry name" value="Bac_Flav_CTERM"/>
    <property type="match status" value="1"/>
</dbReference>